<dbReference type="STRING" id="126957.T1IVU1"/>
<keyword evidence="2" id="KW-0433">Leucine-rich repeat</keyword>
<name>T1IVU1_STRMM</name>
<dbReference type="PROSITE" id="PS51450">
    <property type="entry name" value="LRR"/>
    <property type="match status" value="7"/>
</dbReference>
<dbReference type="InterPro" id="IPR050328">
    <property type="entry name" value="Dev_Immune_Receptor"/>
</dbReference>
<dbReference type="PANTHER" id="PTHR24373:SF275">
    <property type="entry name" value="TIR DOMAIN-CONTAINING PROTEIN"/>
    <property type="match status" value="1"/>
</dbReference>
<dbReference type="GO" id="GO:0007165">
    <property type="term" value="P:signal transduction"/>
    <property type="evidence" value="ECO:0007669"/>
    <property type="project" value="InterPro"/>
</dbReference>
<dbReference type="Pfam" id="PF13306">
    <property type="entry name" value="LRR_5"/>
    <property type="match status" value="1"/>
</dbReference>
<evidence type="ECO:0000256" key="4">
    <source>
        <dbReference type="ARBA" id="ARBA00022737"/>
    </source>
</evidence>
<keyword evidence="4" id="KW-0677">Repeat</keyword>
<dbReference type="InterPro" id="IPR026906">
    <property type="entry name" value="LRR_5"/>
</dbReference>
<evidence type="ECO:0000313" key="6">
    <source>
        <dbReference type="EnsemblMetazoa" id="SMAR005293-PA"/>
    </source>
</evidence>
<dbReference type="EnsemblMetazoa" id="SMAR005293-RA">
    <property type="protein sequence ID" value="SMAR005293-PA"/>
    <property type="gene ID" value="SMAR005293"/>
</dbReference>
<organism evidence="6 7">
    <name type="scientific">Strigamia maritima</name>
    <name type="common">European centipede</name>
    <name type="synonym">Geophilus maritimus</name>
    <dbReference type="NCBI Taxonomy" id="126957"/>
    <lineage>
        <taxon>Eukaryota</taxon>
        <taxon>Metazoa</taxon>
        <taxon>Ecdysozoa</taxon>
        <taxon>Arthropoda</taxon>
        <taxon>Myriapoda</taxon>
        <taxon>Chilopoda</taxon>
        <taxon>Pleurostigmophora</taxon>
        <taxon>Geophilomorpha</taxon>
        <taxon>Linotaeniidae</taxon>
        <taxon>Strigamia</taxon>
    </lineage>
</organism>
<evidence type="ECO:0000256" key="1">
    <source>
        <dbReference type="ARBA" id="ARBA00009634"/>
    </source>
</evidence>
<accession>T1IVU1</accession>
<feature type="domain" description="TIR" evidence="5">
    <location>
        <begin position="779"/>
        <end position="910"/>
    </location>
</feature>
<dbReference type="OMA" id="FSEGQGW"/>
<sequence length="932" mass="107182">MYHPDCTVLNLPDANDKPLFDITVCDIMTLTNTDLTLIDSNSSYNLALTCLDEKTKTNFSSAKLVHFNQLVGLVIENCDIFHIESNAFQGLRNLRKLSIKTAYFNKKTWMNISENLFDSTPKLRRISIAMGIYHIPSGLFCSLQHLIILNLTGNHLQYLDGIGCGDNNICCPQLEILQLTNNNVEEIKKELIFPNLLLLELNFNNIKEIPNDAFKILRKLILLGLKNNILTQIDEKTFQNNLNLKTLDLSFNQLKYLPVNIFSHLKSMEILHLHGNQLLFDDESKNLFNGLISLQKLDLCCNKIEYLPSGIFHDLPSLKKLSLSNNMLWQISDYDFSHLASLQILNLKNNKLETVPDLHSLTNLTMLYLNFNNITHIDQNSFTGLNALTDLSLEGNKINILVNGTFMHSPHLKFISLASNGIYHIDDETFNNLKNLQSLVISNNKIHEMKQLFTPALDILNISNNSITVFEFTSISKNLRRLYLDDNKIQVVRDPKGIQNNYSLRLFSATGNCLQTFSVHYYPPTIQDISLAHNNISKISKFSVIQPAELFSMDKKDMLCKANKCPTYCQCFYNVNELVHVVDCFNVTWKDPVANLPQKKRLLIGLSNLEILYINNSGLRIIHRDLFQGVPNLKELHLEDNQLYSISGDEFDFTPKLQELFLNQNELHFLSPNAFWNLSKLKILSLHKNKLSQPQLWTVAHNLSEITFSQNPFICTCNFVIPLQQWVGQTQDIQFQDVANTYCNDELHTPIMQLEMKVWLYSRYGVRLFYTNKDADKGKVFHAFISYANEDGHWIAGTLVPQLTDYKLCIHQRDFPVGGFIAESIVEAVESSCRTVIILTPSFLESQWCQFEFNTAHMQSLQDKCKRLIVVLYQEVDKSKLDKSLYAYLNTNTYLDINDALFWSKLKYALPNLNISQEDQNESKKKLINVEY</sequence>
<dbReference type="InterPro" id="IPR000157">
    <property type="entry name" value="TIR_dom"/>
</dbReference>
<dbReference type="SUPFAM" id="SSF52200">
    <property type="entry name" value="Toll/Interleukin receptor TIR domain"/>
    <property type="match status" value="1"/>
</dbReference>
<dbReference type="Gene3D" id="3.40.50.10140">
    <property type="entry name" value="Toll/interleukin-1 receptor homology (TIR) domain"/>
    <property type="match status" value="1"/>
</dbReference>
<dbReference type="GO" id="GO:0005615">
    <property type="term" value="C:extracellular space"/>
    <property type="evidence" value="ECO:0007669"/>
    <property type="project" value="TreeGrafter"/>
</dbReference>
<dbReference type="Pfam" id="PF13855">
    <property type="entry name" value="LRR_8"/>
    <property type="match status" value="4"/>
</dbReference>
<dbReference type="FunFam" id="3.80.10.10:FF:001164">
    <property type="entry name" value="GH01279p"/>
    <property type="match status" value="1"/>
</dbReference>
<keyword evidence="3" id="KW-0732">Signal</keyword>
<dbReference type="InterPro" id="IPR032675">
    <property type="entry name" value="LRR_dom_sf"/>
</dbReference>
<dbReference type="InterPro" id="IPR001611">
    <property type="entry name" value="Leu-rich_rpt"/>
</dbReference>
<reference evidence="7" key="1">
    <citation type="submission" date="2011-05" db="EMBL/GenBank/DDBJ databases">
        <authorList>
            <person name="Richards S.R."/>
            <person name="Qu J."/>
            <person name="Jiang H."/>
            <person name="Jhangiani S.N."/>
            <person name="Agravi P."/>
            <person name="Goodspeed R."/>
            <person name="Gross S."/>
            <person name="Mandapat C."/>
            <person name="Jackson L."/>
            <person name="Mathew T."/>
            <person name="Pu L."/>
            <person name="Thornton R."/>
            <person name="Saada N."/>
            <person name="Wilczek-Boney K.B."/>
            <person name="Lee S."/>
            <person name="Kovar C."/>
            <person name="Wu Y."/>
            <person name="Scherer S.E."/>
            <person name="Worley K.C."/>
            <person name="Muzny D.M."/>
            <person name="Gibbs R."/>
        </authorList>
    </citation>
    <scope>NUCLEOTIDE SEQUENCE</scope>
    <source>
        <strain evidence="7">Brora</strain>
    </source>
</reference>
<evidence type="ECO:0000313" key="7">
    <source>
        <dbReference type="Proteomes" id="UP000014500"/>
    </source>
</evidence>
<dbReference type="InterPro" id="IPR035897">
    <property type="entry name" value="Toll_tir_struct_dom_sf"/>
</dbReference>
<evidence type="ECO:0000256" key="2">
    <source>
        <dbReference type="ARBA" id="ARBA00022614"/>
    </source>
</evidence>
<dbReference type="Gene3D" id="3.80.10.10">
    <property type="entry name" value="Ribonuclease Inhibitor"/>
    <property type="match status" value="5"/>
</dbReference>
<dbReference type="PROSITE" id="PS50104">
    <property type="entry name" value="TIR"/>
    <property type="match status" value="1"/>
</dbReference>
<dbReference type="FunFam" id="3.40.50.10140:FF:000021">
    <property type="entry name" value="Toll receptor 13"/>
    <property type="match status" value="1"/>
</dbReference>
<dbReference type="HOGENOM" id="CLU_014808_0_0_1"/>
<dbReference type="SUPFAM" id="SSF52058">
    <property type="entry name" value="L domain-like"/>
    <property type="match status" value="3"/>
</dbReference>
<dbReference type="PANTHER" id="PTHR24373">
    <property type="entry name" value="SLIT RELATED LEUCINE-RICH REPEAT NEURONAL PROTEIN"/>
    <property type="match status" value="1"/>
</dbReference>
<evidence type="ECO:0000259" key="5">
    <source>
        <dbReference type="PROSITE" id="PS50104"/>
    </source>
</evidence>
<proteinExistence type="inferred from homology"/>
<dbReference type="InterPro" id="IPR003591">
    <property type="entry name" value="Leu-rich_rpt_typical-subtyp"/>
</dbReference>
<protein>
    <recommendedName>
        <fullName evidence="5">TIR domain-containing protein</fullName>
    </recommendedName>
</protein>
<dbReference type="Proteomes" id="UP000014500">
    <property type="component" value="Unassembled WGS sequence"/>
</dbReference>
<dbReference type="eggNOG" id="KOG4641">
    <property type="taxonomic scope" value="Eukaryota"/>
</dbReference>
<dbReference type="EMBL" id="AFFK01019769">
    <property type="status" value="NOT_ANNOTATED_CDS"/>
    <property type="molecule type" value="Genomic_DNA"/>
</dbReference>
<dbReference type="PhylomeDB" id="T1IVU1"/>
<dbReference type="GO" id="GO:0031012">
    <property type="term" value="C:extracellular matrix"/>
    <property type="evidence" value="ECO:0007669"/>
    <property type="project" value="TreeGrafter"/>
</dbReference>
<dbReference type="AlphaFoldDB" id="T1IVU1"/>
<dbReference type="SMART" id="SM00365">
    <property type="entry name" value="LRR_SD22"/>
    <property type="match status" value="11"/>
</dbReference>
<dbReference type="Pfam" id="PF13676">
    <property type="entry name" value="TIR_2"/>
    <property type="match status" value="1"/>
</dbReference>
<dbReference type="SMART" id="SM00369">
    <property type="entry name" value="LRR_TYP"/>
    <property type="match status" value="18"/>
</dbReference>
<reference evidence="6" key="2">
    <citation type="submission" date="2015-02" db="UniProtKB">
        <authorList>
            <consortium name="EnsemblMetazoa"/>
        </authorList>
    </citation>
    <scope>IDENTIFICATION</scope>
</reference>
<keyword evidence="7" id="KW-1185">Reference proteome</keyword>
<dbReference type="SMART" id="SM00255">
    <property type="entry name" value="TIR"/>
    <property type="match status" value="1"/>
</dbReference>
<dbReference type="SMART" id="SM00364">
    <property type="entry name" value="LRR_BAC"/>
    <property type="match status" value="7"/>
</dbReference>
<evidence type="ECO:0000256" key="3">
    <source>
        <dbReference type="ARBA" id="ARBA00022729"/>
    </source>
</evidence>
<comment type="similarity">
    <text evidence="1">Belongs to the Toll-like receptor family.</text>
</comment>